<comment type="subcellular location">
    <subcellularLocation>
        <location evidence="11">Virion</location>
    </subcellularLocation>
    <text evidence="11">All the enzymes and other proteins required to synthesize early mRNAs are packaged within the virion core along with the DNA genome. This is necessary because viral early mRNAs are synthesized within minutes after virus entry into the cell and are extruded through pores in the core particle.</text>
</comment>
<sequence>MFKKDKIITVELDASLASFIKHGFNNHVKWPLLNIATVLDNTTTAVNEEWLTSIEHLPTKKIFYDYTSQILRNEVKFCIYLKSEQSHEKKFITLYDIDYYIIDESGAFIKINKPNELKETLLHTYQEYKLKNQQNIELIAFSSGTNINEDIVDKLTFLNIEVFNKEYANIKPILSPNFMYNIPIIVTAPQGKLTFYIETYSWFDYKSFLIDVLNYLEGVLVADIHNHKIEVTNIDNNNVSSYNSVSGILYVKDLVTMCIVNFFGCKCRLNSYHRFDMSKVDIEIFLKALSDAFIKISKQI</sequence>
<evidence type="ECO:0000256" key="5">
    <source>
        <dbReference type="ARBA" id="ARBA00022679"/>
    </source>
</evidence>
<comment type="catalytic activity">
    <reaction evidence="10 11">
        <text>RNA(n) + a ribonucleoside 5'-triphosphate = RNA(n+1) + diphosphate</text>
        <dbReference type="Rhea" id="RHEA:21248"/>
        <dbReference type="Rhea" id="RHEA-COMP:14527"/>
        <dbReference type="Rhea" id="RHEA-COMP:17342"/>
        <dbReference type="ChEBI" id="CHEBI:33019"/>
        <dbReference type="ChEBI" id="CHEBI:61557"/>
        <dbReference type="ChEBI" id="CHEBI:140395"/>
        <dbReference type="EC" id="2.7.7.6"/>
    </reaction>
</comment>
<evidence type="ECO:0000256" key="6">
    <source>
        <dbReference type="ARBA" id="ARBA00022695"/>
    </source>
</evidence>
<dbReference type="GO" id="GO:0019083">
    <property type="term" value="P:viral transcription"/>
    <property type="evidence" value="ECO:0007669"/>
    <property type="project" value="UniProtKB-UniRule"/>
</dbReference>
<evidence type="ECO:0000256" key="10">
    <source>
        <dbReference type="ARBA" id="ARBA00048552"/>
    </source>
</evidence>
<dbReference type="Pfam" id="PF03396">
    <property type="entry name" value="Pox_RNA_pol_35"/>
    <property type="match status" value="1"/>
</dbReference>
<dbReference type="OrthoDB" id="9366at10239"/>
<keyword evidence="4 11" id="KW-0240">DNA-directed RNA polymerase</keyword>
<evidence type="ECO:0000256" key="9">
    <source>
        <dbReference type="ARBA" id="ARBA00026040"/>
    </source>
</evidence>
<keyword evidence="8 11" id="KW-0804">Transcription</keyword>
<dbReference type="EC" id="2.7.7.6" evidence="2 11"/>
<keyword evidence="7 11" id="KW-0946">Virion</keyword>
<dbReference type="InterPro" id="IPR005059">
    <property type="entry name" value="DNA-dir_RNA_pol_35kDa_poxviral"/>
</dbReference>
<dbReference type="Proteomes" id="UP000217428">
    <property type="component" value="Segment"/>
</dbReference>
<name>A0A220T6J3_9POXV</name>
<dbReference type="EMBL" id="KY747497">
    <property type="protein sequence ID" value="ASK51327.1"/>
    <property type="molecule type" value="Genomic_DNA"/>
</dbReference>
<comment type="similarity">
    <text evidence="1 11">Belongs to the poxviridae DNA-directed RNA polymerase 35 kDa subunit family.</text>
</comment>
<evidence type="ECO:0000256" key="11">
    <source>
        <dbReference type="PIRNR" id="PIRNR000746"/>
    </source>
</evidence>
<evidence type="ECO:0000256" key="3">
    <source>
        <dbReference type="ARBA" id="ARBA00016965"/>
    </source>
</evidence>
<dbReference type="GO" id="GO:0044423">
    <property type="term" value="C:virion component"/>
    <property type="evidence" value="ECO:0007669"/>
    <property type="project" value="UniProtKB-UniRule"/>
</dbReference>
<proteinExistence type="inferred from homology"/>
<keyword evidence="13" id="KW-1185">Reference proteome</keyword>
<comment type="subunit">
    <text evidence="9">The DNA-dependent RNA polymerase used for intermediate and late genes expression consists of eight subunits 147 kDa, 133 kDa, 35 kDa, 30 kDa, 22 kDa, 19 kDa, 18 kDa and 7 kDa totalling more than 500 kDa in mass. The same holoenzyme, with the addition of the transcription-specificity factor RAP94, is used for early gene expression.</text>
</comment>
<dbReference type="GO" id="GO:0000428">
    <property type="term" value="C:DNA-directed RNA polymerase complex"/>
    <property type="evidence" value="ECO:0007669"/>
    <property type="project" value="UniProtKB-UniRule"/>
</dbReference>
<gene>
    <name evidence="12" type="ORF">EPTV-WA-126</name>
</gene>
<evidence type="ECO:0000256" key="4">
    <source>
        <dbReference type="ARBA" id="ARBA00022478"/>
    </source>
</evidence>
<evidence type="ECO:0000313" key="12">
    <source>
        <dbReference type="EMBL" id="ASK51327.1"/>
    </source>
</evidence>
<organism evidence="12 13">
    <name type="scientific">Eptesipox virus</name>
    <dbReference type="NCBI Taxonomy" id="1329402"/>
    <lineage>
        <taxon>Viruses</taxon>
        <taxon>Varidnaviria</taxon>
        <taxon>Bamfordvirae</taxon>
        <taxon>Nucleocytoviricota</taxon>
        <taxon>Pokkesviricetes</taxon>
        <taxon>Chitovirales</taxon>
        <taxon>Poxviridae</taxon>
        <taxon>Chordopoxvirinae</taxon>
        <taxon>Vespertilionpoxvirus</taxon>
        <taxon>Vespertilionpoxvirus eptesipox</taxon>
    </lineage>
</organism>
<evidence type="ECO:0000313" key="13">
    <source>
        <dbReference type="Proteomes" id="UP000217428"/>
    </source>
</evidence>
<evidence type="ECO:0000256" key="1">
    <source>
        <dbReference type="ARBA" id="ARBA00010538"/>
    </source>
</evidence>
<dbReference type="GO" id="GO:0003677">
    <property type="term" value="F:DNA binding"/>
    <property type="evidence" value="ECO:0007669"/>
    <property type="project" value="UniProtKB-UniRule"/>
</dbReference>
<keyword evidence="5 11" id="KW-0808">Transferase</keyword>
<protein>
    <recommendedName>
        <fullName evidence="3 11">DNA-directed RNA polymerase 35 kDa subunit</fullName>
        <ecNumber evidence="2 11">2.7.7.6</ecNumber>
    </recommendedName>
</protein>
<accession>A0A220T6J3</accession>
<evidence type="ECO:0000256" key="2">
    <source>
        <dbReference type="ARBA" id="ARBA00012418"/>
    </source>
</evidence>
<dbReference type="GO" id="GO:0003899">
    <property type="term" value="F:DNA-directed RNA polymerase activity"/>
    <property type="evidence" value="ECO:0007669"/>
    <property type="project" value="UniProtKB-EC"/>
</dbReference>
<reference evidence="12 13" key="1">
    <citation type="journal article" date="2017" name="Virus Genes">
        <title>Characterization of Eptesipoxvirus, a novel poxvirus from a microchiropteran bat.</title>
        <authorList>
            <person name="Tu S.L."/>
            <person name="Nakazawa Y."/>
            <person name="Gao J."/>
            <person name="Wilkins K."/>
            <person name="Gallardo-Romero N."/>
            <person name="Li Y."/>
            <person name="Emerson G.L."/>
            <person name="Carroll D.S."/>
            <person name="Upton C."/>
        </authorList>
    </citation>
    <scope>NUCLEOTIDE SEQUENCE [LARGE SCALE GENOMIC DNA]</scope>
    <source>
        <strain evidence="12 13">Washington</strain>
    </source>
</reference>
<evidence type="ECO:0000256" key="7">
    <source>
        <dbReference type="ARBA" id="ARBA00022844"/>
    </source>
</evidence>
<dbReference type="PIRSF" id="PIRSF000746">
    <property type="entry name" value="Rpo35"/>
    <property type="match status" value="1"/>
</dbReference>
<comment type="function">
    <text evidence="11">Part of the DNA-dependent RNA polymerase which catalyzes the transcription of viral DNA into RNA using the four ribonucleoside triphosphates as substrates. Responsible for the transcription of early, intermediate and late genes.</text>
</comment>
<evidence type="ECO:0000256" key="8">
    <source>
        <dbReference type="ARBA" id="ARBA00023163"/>
    </source>
</evidence>
<keyword evidence="6 11" id="KW-0548">Nucleotidyltransferase</keyword>